<dbReference type="EMBL" id="CAJVPT010062642">
    <property type="protein sequence ID" value="CAG8767288.1"/>
    <property type="molecule type" value="Genomic_DNA"/>
</dbReference>
<reference evidence="1" key="1">
    <citation type="submission" date="2021-06" db="EMBL/GenBank/DDBJ databases">
        <authorList>
            <person name="Kallberg Y."/>
            <person name="Tangrot J."/>
            <person name="Rosling A."/>
        </authorList>
    </citation>
    <scope>NUCLEOTIDE SEQUENCE</scope>
    <source>
        <strain evidence="1">CL356</strain>
    </source>
</reference>
<evidence type="ECO:0000313" key="2">
    <source>
        <dbReference type="Proteomes" id="UP000789525"/>
    </source>
</evidence>
<keyword evidence="2" id="KW-1185">Reference proteome</keyword>
<sequence>IMVDIKLTCYLVREIEANSEKFYVDINSDKTVYELQKKIKETKDGIFSNVRAQDLQLSMIRDDANEDVENLMDKLSKFWE</sequence>
<accession>A0ACA9QWW9</accession>
<dbReference type="Proteomes" id="UP000789525">
    <property type="component" value="Unassembled WGS sequence"/>
</dbReference>
<gene>
    <name evidence="1" type="ORF">ACOLOM_LOCUS13527</name>
</gene>
<feature type="non-terminal residue" evidence="1">
    <location>
        <position position="1"/>
    </location>
</feature>
<proteinExistence type="predicted"/>
<name>A0ACA9QWW9_9GLOM</name>
<organism evidence="1 2">
    <name type="scientific">Acaulospora colombiana</name>
    <dbReference type="NCBI Taxonomy" id="27376"/>
    <lineage>
        <taxon>Eukaryota</taxon>
        <taxon>Fungi</taxon>
        <taxon>Fungi incertae sedis</taxon>
        <taxon>Mucoromycota</taxon>
        <taxon>Glomeromycotina</taxon>
        <taxon>Glomeromycetes</taxon>
        <taxon>Diversisporales</taxon>
        <taxon>Acaulosporaceae</taxon>
        <taxon>Acaulospora</taxon>
    </lineage>
</organism>
<evidence type="ECO:0000313" key="1">
    <source>
        <dbReference type="EMBL" id="CAG8767288.1"/>
    </source>
</evidence>
<comment type="caution">
    <text evidence="1">The sequence shown here is derived from an EMBL/GenBank/DDBJ whole genome shotgun (WGS) entry which is preliminary data.</text>
</comment>
<protein>
    <submittedName>
        <fullName evidence="1">11586_t:CDS:1</fullName>
    </submittedName>
</protein>